<dbReference type="InterPro" id="IPR050466">
    <property type="entry name" value="Carboxylest/Gibb_receptor"/>
</dbReference>
<dbReference type="PANTHER" id="PTHR23024:SF624">
    <property type="entry name" value="ALPHA_BETA HYDROLASE FOLD-3 DOMAIN-CONTAINING PROTEIN"/>
    <property type="match status" value="1"/>
</dbReference>
<organism evidence="2 3">
    <name type="scientific">Daldinia eschscholtzii</name>
    <dbReference type="NCBI Taxonomy" id="292717"/>
    <lineage>
        <taxon>Eukaryota</taxon>
        <taxon>Fungi</taxon>
        <taxon>Dikarya</taxon>
        <taxon>Ascomycota</taxon>
        <taxon>Pezizomycotina</taxon>
        <taxon>Sordariomycetes</taxon>
        <taxon>Xylariomycetidae</taxon>
        <taxon>Xylariales</taxon>
        <taxon>Hypoxylaceae</taxon>
        <taxon>Daldinia</taxon>
    </lineage>
</organism>
<comment type="caution">
    <text evidence="2">The sequence shown here is derived from an EMBL/GenBank/DDBJ whole genome shotgun (WGS) entry which is preliminary data.</text>
</comment>
<dbReference type="EMBL" id="JBANMG010000003">
    <property type="protein sequence ID" value="KAK6954916.1"/>
    <property type="molecule type" value="Genomic_DNA"/>
</dbReference>
<dbReference type="Pfam" id="PF20434">
    <property type="entry name" value="BD-FAE"/>
    <property type="match status" value="1"/>
</dbReference>
<sequence length="317" mass="35335">MDKLRPLGRGIDDLLLPTFAAYAPLVLAKETEIKSTRRETHKYGTTPRHQLDIYYPDQGKAAPKFRAKPVFVFLYGGGFVGGNKINEEYAHGLVFRNVGHFFASRYGFTVIVPDYRLISHGAKYPSGGEDVKLVVDWIAKELTKQEGYESIDLFLLGNSAGGIHVTTYLLDPGFEESREAIVSEERKGPGVLLRGVILLGVPFHWGKDDNAILRTYLGDGKIWENSSLGTLEKEKKKGAEPVLPGVKINILVSELDPELMYESAQQLRKEWTKADITYDILDGHNHISPQLGLSTGIEKEEAWGVQVAEFCQSRATK</sequence>
<dbReference type="SUPFAM" id="SSF53474">
    <property type="entry name" value="alpha/beta-Hydrolases"/>
    <property type="match status" value="1"/>
</dbReference>
<dbReference type="PANTHER" id="PTHR23024">
    <property type="entry name" value="ARYLACETAMIDE DEACETYLASE"/>
    <property type="match status" value="1"/>
</dbReference>
<evidence type="ECO:0000313" key="3">
    <source>
        <dbReference type="Proteomes" id="UP001369815"/>
    </source>
</evidence>
<proteinExistence type="predicted"/>
<dbReference type="AlphaFoldDB" id="A0AAX6MQX4"/>
<feature type="domain" description="BD-FAE-like" evidence="1">
    <location>
        <begin position="51"/>
        <end position="162"/>
    </location>
</feature>
<evidence type="ECO:0000313" key="2">
    <source>
        <dbReference type="EMBL" id="KAK6954916.1"/>
    </source>
</evidence>
<reference evidence="2 3" key="1">
    <citation type="journal article" date="2024" name="Front Chem Biol">
        <title>Unveiling the potential of Daldinia eschscholtzii MFLUCC 19-0629 through bioactivity and bioinformatics studies for enhanced sustainable agriculture production.</title>
        <authorList>
            <person name="Brooks S."/>
            <person name="Weaver J.A."/>
            <person name="Klomchit A."/>
            <person name="Alharthi S.A."/>
            <person name="Onlamun T."/>
            <person name="Nurani R."/>
            <person name="Vong T.K."/>
            <person name="Alberti F."/>
            <person name="Greco C."/>
        </authorList>
    </citation>
    <scope>NUCLEOTIDE SEQUENCE [LARGE SCALE GENOMIC DNA]</scope>
    <source>
        <strain evidence="2">MFLUCC 19-0629</strain>
    </source>
</reference>
<evidence type="ECO:0000259" key="1">
    <source>
        <dbReference type="Pfam" id="PF20434"/>
    </source>
</evidence>
<protein>
    <recommendedName>
        <fullName evidence="1">BD-FAE-like domain-containing protein</fullName>
    </recommendedName>
</protein>
<dbReference type="InterPro" id="IPR029058">
    <property type="entry name" value="AB_hydrolase_fold"/>
</dbReference>
<keyword evidence="3" id="KW-1185">Reference proteome</keyword>
<gene>
    <name evidence="2" type="ORF">Daesc_002545</name>
</gene>
<dbReference type="InterPro" id="IPR049492">
    <property type="entry name" value="BD-FAE-like_dom"/>
</dbReference>
<accession>A0AAX6MQX4</accession>
<dbReference type="Proteomes" id="UP001369815">
    <property type="component" value="Unassembled WGS sequence"/>
</dbReference>
<name>A0AAX6MQX4_9PEZI</name>
<dbReference type="Gene3D" id="3.40.50.1820">
    <property type="entry name" value="alpha/beta hydrolase"/>
    <property type="match status" value="1"/>
</dbReference>